<dbReference type="OrthoDB" id="433270at2759"/>
<dbReference type="Proteomes" id="UP000007800">
    <property type="component" value="Unassembled WGS sequence"/>
</dbReference>
<protein>
    <submittedName>
        <fullName evidence="2">IgA receptor, putative</fullName>
    </submittedName>
</protein>
<evidence type="ECO:0000313" key="2">
    <source>
        <dbReference type="EMBL" id="EER04201.1"/>
    </source>
</evidence>
<dbReference type="GeneID" id="9045609"/>
<evidence type="ECO:0000256" key="1">
    <source>
        <dbReference type="SAM" id="MobiDB-lite"/>
    </source>
</evidence>
<dbReference type="InParanoid" id="C5LGF4"/>
<gene>
    <name evidence="2" type="ORF">Pmar_PMAR013975</name>
</gene>
<feature type="region of interest" description="Disordered" evidence="1">
    <location>
        <begin position="1"/>
        <end position="23"/>
    </location>
</feature>
<feature type="region of interest" description="Disordered" evidence="1">
    <location>
        <begin position="313"/>
        <end position="363"/>
    </location>
</feature>
<keyword evidence="2" id="KW-0675">Receptor</keyword>
<dbReference type="AlphaFoldDB" id="C5LGF4"/>
<dbReference type="EMBL" id="GG681826">
    <property type="protein sequence ID" value="EER04201.1"/>
    <property type="molecule type" value="Genomic_DNA"/>
</dbReference>
<keyword evidence="3" id="KW-1185">Reference proteome</keyword>
<dbReference type="RefSeq" id="XP_002772385.1">
    <property type="nucleotide sequence ID" value="XM_002772339.1"/>
</dbReference>
<accession>C5LGF4</accession>
<name>C5LGF4_PERM5</name>
<proteinExistence type="predicted"/>
<dbReference type="OMA" id="PRTREAC"/>
<reference evidence="2 3" key="1">
    <citation type="submission" date="2008-07" db="EMBL/GenBank/DDBJ databases">
        <authorList>
            <person name="El-Sayed N."/>
            <person name="Caler E."/>
            <person name="Inman J."/>
            <person name="Amedeo P."/>
            <person name="Hass B."/>
            <person name="Wortman J."/>
        </authorList>
    </citation>
    <scope>NUCLEOTIDE SEQUENCE [LARGE SCALE GENOMIC DNA]</scope>
    <source>
        <strain evidence="3">ATCC 50983 / TXsc</strain>
    </source>
</reference>
<organism evidence="3">
    <name type="scientific">Perkinsus marinus (strain ATCC 50983 / TXsc)</name>
    <dbReference type="NCBI Taxonomy" id="423536"/>
    <lineage>
        <taxon>Eukaryota</taxon>
        <taxon>Sar</taxon>
        <taxon>Alveolata</taxon>
        <taxon>Perkinsozoa</taxon>
        <taxon>Perkinsea</taxon>
        <taxon>Perkinsida</taxon>
        <taxon>Perkinsidae</taxon>
        <taxon>Perkinsus</taxon>
    </lineage>
</organism>
<sequence length="382" mass="44003">MSVERENREQLERESQLKQKERYRRERVAAAQKQIEARGQHVKELLDARMEDNRNRLQSLEVELATRRADASAQELLEDQRLREWQMGQSLVISEKSQEEEKKRAALNGKIAEIEMVRALQGQLIRERFDEKISTAERRKETDLAQQILKQKTAHLKLMDARERKEELERVDRHRRDLLGREIEDKEAKISTMLFTKDLLMAQRKILIQQQECLNGKPVNIRQIMPGPAHYSRSMNSVMENPAPKISTSNSKLLIPGSTEFELKKAKSIPPPGSYDPKVLPSGSGLWDEGKISMSKSPKTTYLDEERAIRALAPGPGTYGDASKTSALQRDRGPRFARGYVKTGREPSFLPPPEDSPGPAGYSVDRFYRQERLRRFRIPLLH</sequence>
<evidence type="ECO:0000313" key="3">
    <source>
        <dbReference type="Proteomes" id="UP000007800"/>
    </source>
</evidence>